<evidence type="ECO:0000256" key="1">
    <source>
        <dbReference type="SAM" id="Phobius"/>
    </source>
</evidence>
<protein>
    <recommendedName>
        <fullName evidence="2">Glycosyl transferase CAP10 domain-containing protein</fullName>
    </recommendedName>
</protein>
<gene>
    <name evidence="3" type="ORF">ETB97_012812</name>
</gene>
<dbReference type="InterPro" id="IPR051091">
    <property type="entry name" value="O-Glucosyltr/Glycosyltrsf_90"/>
</dbReference>
<sequence length="586" mass="66424">MISSRQSRYLLYLGAPAVIGGLGLFIWSLWFGVNSDRDNVPSLLNQLIPAGHCSCQAALSFQCASCLHCSSQSPESPTPEMRTYSPIYDAQNRSLDAAQCQSFFPGLFEDIHRARQFWSEKRELSRNDIDGIRLVDGMARAAIVRGQLYVVSSHAKGDDHRRKILGILGSIHRALATNPDPSSIPDTEFIFSVEDKVDDVAGPYHPLWVLARKPDEEAVWLMPDFGFWAWEHGKVDGDIGPYTRVVDRIRHKEVPWEEKEAKLVWRGKLSFAAKMRRALLEAARNQPWADIKEIVWKERKNFISMEDHCRYQFIAHVEGRSYSASLKYRQACRSVVVAHKLQYIQHHHYLLISSGPDQNFVEVERDFSDLPAKMQHLLDNPASAERIANNTGMFGSPSVSSIHASQLKQGWVMDIVSFRAESHFYELDACLVKMTYGSLSEWRQSQQHISRNQWTPSTIILRKFGPTIIAVVYPNRAFETTSSLPQGLRRSEVIFPEFTDIQVPICVPKVSGPTAELKFRRFTVLKYLKNIAPEDIQINLYGEHLGELFKKESDDAAITYSGSVQFSLNAASVQMTDNCPSEASIK</sequence>
<feature type="transmembrane region" description="Helical" evidence="1">
    <location>
        <begin position="9"/>
        <end position="33"/>
    </location>
</feature>
<keyword evidence="1" id="KW-0812">Transmembrane</keyword>
<dbReference type="InterPro" id="IPR006598">
    <property type="entry name" value="CAP10"/>
</dbReference>
<name>A0A8H6A4N5_PETAA</name>
<organism evidence="3 4">
    <name type="scientific">Petromyces alliaceus</name>
    <name type="common">Aspergillus alliaceus</name>
    <dbReference type="NCBI Taxonomy" id="209559"/>
    <lineage>
        <taxon>Eukaryota</taxon>
        <taxon>Fungi</taxon>
        <taxon>Dikarya</taxon>
        <taxon>Ascomycota</taxon>
        <taxon>Pezizomycotina</taxon>
        <taxon>Eurotiomycetes</taxon>
        <taxon>Eurotiomycetidae</taxon>
        <taxon>Eurotiales</taxon>
        <taxon>Aspergillaceae</taxon>
        <taxon>Aspergillus</taxon>
        <taxon>Aspergillus subgen. Circumdati</taxon>
    </lineage>
</organism>
<accession>A0A8H6A4N5</accession>
<proteinExistence type="predicted"/>
<comment type="caution">
    <text evidence="3">The sequence shown here is derived from an EMBL/GenBank/DDBJ whole genome shotgun (WGS) entry which is preliminary data.</text>
</comment>
<reference evidence="3 4" key="1">
    <citation type="submission" date="2019-04" db="EMBL/GenBank/DDBJ databases">
        <title>Aspergillus burnettii sp. nov., novel species from soil in southeast Queensland.</title>
        <authorList>
            <person name="Gilchrist C.L.M."/>
            <person name="Pitt J.I."/>
            <person name="Lange L."/>
            <person name="Lacey H.J."/>
            <person name="Vuong D."/>
            <person name="Midgley D.J."/>
            <person name="Greenfield P."/>
            <person name="Bradbury M."/>
            <person name="Lacey E."/>
            <person name="Busk P.K."/>
            <person name="Pilgaard B."/>
            <person name="Chooi Y.H."/>
            <person name="Piggott A.M."/>
        </authorList>
    </citation>
    <scope>NUCLEOTIDE SEQUENCE [LARGE SCALE GENOMIC DNA]</scope>
    <source>
        <strain evidence="3 4">FRR 5400</strain>
    </source>
</reference>
<evidence type="ECO:0000259" key="2">
    <source>
        <dbReference type="SMART" id="SM00672"/>
    </source>
</evidence>
<keyword evidence="1" id="KW-1133">Transmembrane helix</keyword>
<dbReference type="SMART" id="SM00672">
    <property type="entry name" value="CAP10"/>
    <property type="match status" value="1"/>
</dbReference>
<dbReference type="PANTHER" id="PTHR12203">
    <property type="entry name" value="KDEL LYS-ASP-GLU-LEU CONTAINING - RELATED"/>
    <property type="match status" value="1"/>
</dbReference>
<dbReference type="Pfam" id="PF05686">
    <property type="entry name" value="Glyco_transf_90"/>
    <property type="match status" value="1"/>
</dbReference>
<dbReference type="EMBL" id="SPNV01000096">
    <property type="protein sequence ID" value="KAF5861562.1"/>
    <property type="molecule type" value="Genomic_DNA"/>
</dbReference>
<evidence type="ECO:0000313" key="4">
    <source>
        <dbReference type="Proteomes" id="UP000541154"/>
    </source>
</evidence>
<feature type="domain" description="Glycosyl transferase CAP10" evidence="2">
    <location>
        <begin position="183"/>
        <end position="411"/>
    </location>
</feature>
<dbReference type="AlphaFoldDB" id="A0A8H6A4N5"/>
<keyword evidence="1" id="KW-0472">Membrane</keyword>
<keyword evidence="4" id="KW-1185">Reference proteome</keyword>
<dbReference type="Proteomes" id="UP000541154">
    <property type="component" value="Unassembled WGS sequence"/>
</dbReference>
<dbReference type="PANTHER" id="PTHR12203:SF107">
    <property type="entry name" value="GLYCOSYL TRANSFERASE CAP10 DOMAIN-CONTAINING PROTEIN"/>
    <property type="match status" value="1"/>
</dbReference>
<evidence type="ECO:0000313" key="3">
    <source>
        <dbReference type="EMBL" id="KAF5861562.1"/>
    </source>
</evidence>